<dbReference type="CDD" id="cd07377">
    <property type="entry name" value="WHTH_GntR"/>
    <property type="match status" value="1"/>
</dbReference>
<dbReference type="InterPro" id="IPR011711">
    <property type="entry name" value="GntR_C"/>
</dbReference>
<accession>A0A444PUP4</accession>
<dbReference type="AlphaFoldDB" id="A0A444PUP4"/>
<keyword evidence="1" id="KW-0805">Transcription regulation</keyword>
<gene>
    <name evidence="5" type="ORF">ELQ90_05595</name>
</gene>
<comment type="caution">
    <text evidence="5">The sequence shown here is derived from an EMBL/GenBank/DDBJ whole genome shotgun (WGS) entry which is preliminary data.</text>
</comment>
<evidence type="ECO:0000256" key="1">
    <source>
        <dbReference type="ARBA" id="ARBA00023015"/>
    </source>
</evidence>
<dbReference type="RefSeq" id="WP_128494299.1">
    <property type="nucleotide sequence ID" value="NZ_RZNB01000002.1"/>
</dbReference>
<dbReference type="EMBL" id="RZNB01000002">
    <property type="protein sequence ID" value="RWZ51583.1"/>
    <property type="molecule type" value="Genomic_DNA"/>
</dbReference>
<evidence type="ECO:0000313" key="5">
    <source>
        <dbReference type="EMBL" id="RWZ51583.1"/>
    </source>
</evidence>
<dbReference type="SMART" id="SM00345">
    <property type="entry name" value="HTH_GNTR"/>
    <property type="match status" value="1"/>
</dbReference>
<keyword evidence="2" id="KW-0238">DNA-binding</keyword>
<proteinExistence type="predicted"/>
<reference evidence="5 6" key="1">
    <citation type="submission" date="2018-12" db="EMBL/GenBank/DDBJ databases">
        <authorList>
            <person name="Li F."/>
        </authorList>
    </citation>
    <scope>NUCLEOTIDE SEQUENCE [LARGE SCALE GENOMIC DNA]</scope>
    <source>
        <strain evidence="5 6">11W25H-1</strain>
    </source>
</reference>
<dbReference type="Gene3D" id="1.20.120.530">
    <property type="entry name" value="GntR ligand-binding domain-like"/>
    <property type="match status" value="1"/>
</dbReference>
<dbReference type="InterPro" id="IPR008920">
    <property type="entry name" value="TF_FadR/GntR_C"/>
</dbReference>
<keyword evidence="6" id="KW-1185">Reference proteome</keyword>
<dbReference type="PANTHER" id="PTHR43537:SF5">
    <property type="entry name" value="UXU OPERON TRANSCRIPTIONAL REGULATOR"/>
    <property type="match status" value="1"/>
</dbReference>
<evidence type="ECO:0000259" key="4">
    <source>
        <dbReference type="PROSITE" id="PS50949"/>
    </source>
</evidence>
<dbReference type="Proteomes" id="UP000288547">
    <property type="component" value="Unassembled WGS sequence"/>
</dbReference>
<dbReference type="PANTHER" id="PTHR43537">
    <property type="entry name" value="TRANSCRIPTIONAL REGULATOR, GNTR FAMILY"/>
    <property type="match status" value="1"/>
</dbReference>
<dbReference type="Gene3D" id="1.10.10.10">
    <property type="entry name" value="Winged helix-like DNA-binding domain superfamily/Winged helix DNA-binding domain"/>
    <property type="match status" value="1"/>
</dbReference>
<organism evidence="5 6">
    <name type="scientific">Labedella phragmitis</name>
    <dbReference type="NCBI Taxonomy" id="2498849"/>
    <lineage>
        <taxon>Bacteria</taxon>
        <taxon>Bacillati</taxon>
        <taxon>Actinomycetota</taxon>
        <taxon>Actinomycetes</taxon>
        <taxon>Micrococcales</taxon>
        <taxon>Microbacteriaceae</taxon>
        <taxon>Labedella</taxon>
    </lineage>
</organism>
<dbReference type="InterPro" id="IPR036388">
    <property type="entry name" value="WH-like_DNA-bd_sf"/>
</dbReference>
<dbReference type="GO" id="GO:0003700">
    <property type="term" value="F:DNA-binding transcription factor activity"/>
    <property type="evidence" value="ECO:0007669"/>
    <property type="project" value="InterPro"/>
</dbReference>
<dbReference type="SUPFAM" id="SSF46785">
    <property type="entry name" value="Winged helix' DNA-binding domain"/>
    <property type="match status" value="1"/>
</dbReference>
<dbReference type="InterPro" id="IPR036390">
    <property type="entry name" value="WH_DNA-bd_sf"/>
</dbReference>
<sequence>MARSAGTRATRAHSVAADLRERILSGSLLPGAPLREVEIESHYGVSRHTVRSALAELVSERLAAARPYSGVSVVALDIDAVVALQDLRSALESEAVRLLRLRHGSRWPGRVLGPVSSALDELVDACRLPDDWVAVERAHSAVHRAIVDAADSTRISEAYRSLDGELQVFLLHLRPRLDAEVLAADHHDYVDELRTVGPAAVREHLDRSTALMTAALSPPGAGDRRSG</sequence>
<evidence type="ECO:0000313" key="6">
    <source>
        <dbReference type="Proteomes" id="UP000288547"/>
    </source>
</evidence>
<keyword evidence="3" id="KW-0804">Transcription</keyword>
<dbReference type="OrthoDB" id="5243844at2"/>
<protein>
    <submittedName>
        <fullName evidence="5">GntR family transcriptional regulator</fullName>
    </submittedName>
</protein>
<feature type="domain" description="HTH gntR-type" evidence="4">
    <location>
        <begin position="9"/>
        <end position="76"/>
    </location>
</feature>
<dbReference type="PROSITE" id="PS50949">
    <property type="entry name" value="HTH_GNTR"/>
    <property type="match status" value="1"/>
</dbReference>
<evidence type="ECO:0000256" key="2">
    <source>
        <dbReference type="ARBA" id="ARBA00023125"/>
    </source>
</evidence>
<dbReference type="SUPFAM" id="SSF48008">
    <property type="entry name" value="GntR ligand-binding domain-like"/>
    <property type="match status" value="1"/>
</dbReference>
<dbReference type="Pfam" id="PF00392">
    <property type="entry name" value="GntR"/>
    <property type="match status" value="1"/>
</dbReference>
<name>A0A444PUP4_9MICO</name>
<dbReference type="GO" id="GO:0003677">
    <property type="term" value="F:DNA binding"/>
    <property type="evidence" value="ECO:0007669"/>
    <property type="project" value="UniProtKB-KW"/>
</dbReference>
<dbReference type="Pfam" id="PF07729">
    <property type="entry name" value="FCD"/>
    <property type="match status" value="1"/>
</dbReference>
<dbReference type="InterPro" id="IPR000524">
    <property type="entry name" value="Tscrpt_reg_HTH_GntR"/>
</dbReference>
<evidence type="ECO:0000256" key="3">
    <source>
        <dbReference type="ARBA" id="ARBA00023163"/>
    </source>
</evidence>